<evidence type="ECO:0000313" key="3">
    <source>
        <dbReference type="Proteomes" id="UP000660668"/>
    </source>
</evidence>
<name>A0A930VMX0_9ACTN</name>
<dbReference type="AlphaFoldDB" id="A0A930VMX0"/>
<reference evidence="2" key="1">
    <citation type="submission" date="2020-11" db="EMBL/GenBank/DDBJ databases">
        <title>Nocardioides cynanchi sp. nov., isolated from soil of rhizosphere of Cynanchum wilfordii.</title>
        <authorList>
            <person name="Lee J.-S."/>
            <person name="Suh M.K."/>
            <person name="Kim J.-S."/>
        </authorList>
    </citation>
    <scope>NUCLEOTIDE SEQUENCE</scope>
    <source>
        <strain evidence="2">KCTC 19276</strain>
    </source>
</reference>
<feature type="compositionally biased region" description="Basic and acidic residues" evidence="1">
    <location>
        <begin position="220"/>
        <end position="230"/>
    </location>
</feature>
<dbReference type="Proteomes" id="UP000660668">
    <property type="component" value="Unassembled WGS sequence"/>
</dbReference>
<evidence type="ECO:0000256" key="1">
    <source>
        <dbReference type="SAM" id="MobiDB-lite"/>
    </source>
</evidence>
<dbReference type="EMBL" id="JADKPO010000003">
    <property type="protein sequence ID" value="MBF4766780.1"/>
    <property type="molecule type" value="Genomic_DNA"/>
</dbReference>
<proteinExistence type="predicted"/>
<gene>
    <name evidence="2" type="ORF">ISU10_03240</name>
</gene>
<comment type="caution">
    <text evidence="2">The sequence shown here is derived from an EMBL/GenBank/DDBJ whole genome shotgun (WGS) entry which is preliminary data.</text>
</comment>
<feature type="region of interest" description="Disordered" evidence="1">
    <location>
        <begin position="219"/>
        <end position="239"/>
    </location>
</feature>
<protein>
    <submittedName>
        <fullName evidence="2">Uncharacterized protein</fullName>
    </submittedName>
</protein>
<sequence>MWLDSGDGTVDGGGLIEMDPAGIRAGAQQIVNGVLRGADAMGIHFNDIGTPGASYCVCDLWDSSVPGLVDEAGALGAEVIAAFHAWLVSTTDAMARANQLAADQAQATAMTVSVIGGPNAGLGFGGLLAGAIVNDANNRAASVWLDGPAPASQVDLLMAMQNGSVNSGNIGLTLSSMMSDANNEANKVWLAPEGTSYIGGDDYGRDLYKDNQGDVGTLSDIHRDTYDDNHNSSYDYDVD</sequence>
<accession>A0A930VMX0</accession>
<organism evidence="2 3">
    <name type="scientific">Nocardioides agariphilus</name>
    <dbReference type="NCBI Taxonomy" id="433664"/>
    <lineage>
        <taxon>Bacteria</taxon>
        <taxon>Bacillati</taxon>
        <taxon>Actinomycetota</taxon>
        <taxon>Actinomycetes</taxon>
        <taxon>Propionibacteriales</taxon>
        <taxon>Nocardioidaceae</taxon>
        <taxon>Nocardioides</taxon>
    </lineage>
</organism>
<keyword evidence="3" id="KW-1185">Reference proteome</keyword>
<dbReference type="RefSeq" id="WP_194694934.1">
    <property type="nucleotide sequence ID" value="NZ_JADKPO010000003.1"/>
</dbReference>
<evidence type="ECO:0000313" key="2">
    <source>
        <dbReference type="EMBL" id="MBF4766780.1"/>
    </source>
</evidence>